<evidence type="ECO:0008006" key="3">
    <source>
        <dbReference type="Google" id="ProtNLM"/>
    </source>
</evidence>
<organism evidence="1 2">
    <name type="scientific">Simiduia agarivorans (strain DSM 21679 / JCM 13881 / BCRC 17597 / SA1)</name>
    <dbReference type="NCBI Taxonomy" id="1117647"/>
    <lineage>
        <taxon>Bacteria</taxon>
        <taxon>Pseudomonadati</taxon>
        <taxon>Pseudomonadota</taxon>
        <taxon>Gammaproteobacteria</taxon>
        <taxon>Cellvibrionales</taxon>
        <taxon>Cellvibrionaceae</taxon>
        <taxon>Simiduia</taxon>
    </lineage>
</organism>
<gene>
    <name evidence="1" type="ordered locus">M5M_16870</name>
</gene>
<keyword evidence="2" id="KW-1185">Reference proteome</keyword>
<evidence type="ECO:0000313" key="2">
    <source>
        <dbReference type="Proteomes" id="UP000000466"/>
    </source>
</evidence>
<dbReference type="EMBL" id="CP003746">
    <property type="protein sequence ID" value="AFV00505.2"/>
    <property type="molecule type" value="Genomic_DNA"/>
</dbReference>
<dbReference type="InterPro" id="IPR032710">
    <property type="entry name" value="NTF2-like_dom_sf"/>
</dbReference>
<dbReference type="Gene3D" id="3.10.450.50">
    <property type="match status" value="1"/>
</dbReference>
<dbReference type="KEGG" id="saga:M5M_16870"/>
<dbReference type="HOGENOM" id="CLU_1209136_0_0_6"/>
<dbReference type="STRING" id="1117647.M5M_16870"/>
<dbReference type="Proteomes" id="UP000000466">
    <property type="component" value="Chromosome"/>
</dbReference>
<sequence length="229" mass="25749">MAVALVKRRNAARGLGWRALREPSGSAFAALRPLEIQAVFPSDRVLQKHFLMALIINELPGQDTSIGLTLAHKDDLMPHCLIFLTLFLFAMPSLAEDIDMKAFAQRYFQAAVNTQAPDATEADIEAYLSLLTDDVGHTHLPWFNDDSRVPEGKAQMREGMMFYLAAHSHYQAELLNVFTFNQSAIAIRYRHSAKGVRPDTKEPVAYEEVVMELLELENGKVAVIRKNHE</sequence>
<proteinExistence type="predicted"/>
<dbReference type="SUPFAM" id="SSF54427">
    <property type="entry name" value="NTF2-like"/>
    <property type="match status" value="1"/>
</dbReference>
<dbReference type="AlphaFoldDB" id="K4KMV3"/>
<name>K4KMV3_SIMAS</name>
<accession>K4KMV3</accession>
<evidence type="ECO:0000313" key="1">
    <source>
        <dbReference type="EMBL" id="AFV00505.2"/>
    </source>
</evidence>
<reference evidence="1 2" key="1">
    <citation type="journal article" date="2013" name="Genome Announc.">
        <title>Complete genome sequence of Simiduia agarivorans SA1(T), a marine bacterium able to degrade a variety of polysaccharides.</title>
        <authorList>
            <person name="Lin S.Y."/>
            <person name="Shieh W.Y."/>
            <person name="Chen J.S."/>
            <person name="Tang S.L."/>
        </authorList>
    </citation>
    <scope>NUCLEOTIDE SEQUENCE [LARGE SCALE GENOMIC DNA]</scope>
    <source>
        <strain evidence="2">DSM 21679 / JCM 13881 / BCRC 17597 / SA1</strain>
    </source>
</reference>
<protein>
    <recommendedName>
        <fullName evidence="3">SnoaL-like domain-containing protein</fullName>
    </recommendedName>
</protein>
<dbReference type="eggNOG" id="ENOG5030QJ6">
    <property type="taxonomic scope" value="Bacteria"/>
</dbReference>